<organism evidence="2 3">
    <name type="scientific">Chryseobacterium gleum</name>
    <name type="common">Flavobacterium gleum</name>
    <dbReference type="NCBI Taxonomy" id="250"/>
    <lineage>
        <taxon>Bacteria</taxon>
        <taxon>Pseudomonadati</taxon>
        <taxon>Bacteroidota</taxon>
        <taxon>Flavobacteriia</taxon>
        <taxon>Flavobacteriales</taxon>
        <taxon>Weeksellaceae</taxon>
        <taxon>Chryseobacterium group</taxon>
        <taxon>Chryseobacterium</taxon>
    </lineage>
</organism>
<dbReference type="AlphaFoldDB" id="A0A3S4MP83"/>
<dbReference type="Proteomes" id="UP000279227">
    <property type="component" value="Chromosome"/>
</dbReference>
<dbReference type="EMBL" id="LR134289">
    <property type="protein sequence ID" value="VEE06596.1"/>
    <property type="molecule type" value="Genomic_DNA"/>
</dbReference>
<protein>
    <submittedName>
        <fullName evidence="2">Uncharacterized protein</fullName>
    </submittedName>
</protein>
<gene>
    <name evidence="2" type="ORF">NCTC11432_01725</name>
</gene>
<evidence type="ECO:0000313" key="2">
    <source>
        <dbReference type="EMBL" id="VEE06596.1"/>
    </source>
</evidence>
<evidence type="ECO:0000256" key="1">
    <source>
        <dbReference type="SAM" id="Phobius"/>
    </source>
</evidence>
<dbReference type="KEGG" id="cgle:NCTC11432_01725"/>
<sequence length="42" mass="4889">MKIDILKNNKVMVIYIFSAYTYGLIFLTLKNERKGKKSCFGV</sequence>
<keyword evidence="1" id="KW-1133">Transmembrane helix</keyword>
<feature type="transmembrane region" description="Helical" evidence="1">
    <location>
        <begin position="12"/>
        <end position="29"/>
    </location>
</feature>
<name>A0A3S4MP83_CHRGE</name>
<evidence type="ECO:0000313" key="3">
    <source>
        <dbReference type="Proteomes" id="UP000279227"/>
    </source>
</evidence>
<accession>A0A3S4MP83</accession>
<dbReference type="STRING" id="525257.HMPREF0204_12735"/>
<proteinExistence type="predicted"/>
<reference evidence="2 3" key="1">
    <citation type="submission" date="2018-12" db="EMBL/GenBank/DDBJ databases">
        <authorList>
            <consortium name="Pathogen Informatics"/>
        </authorList>
    </citation>
    <scope>NUCLEOTIDE SEQUENCE [LARGE SCALE GENOMIC DNA]</scope>
    <source>
        <strain evidence="2 3">NCTC11432</strain>
    </source>
</reference>
<keyword evidence="1" id="KW-0812">Transmembrane</keyword>
<keyword evidence="1" id="KW-0472">Membrane</keyword>